<sequence>MSTLVPQMSITEFRKLKVPQLRQLKCYEIYADGEYLFTFINPSTTFIRVQTEYIGQSSNAVSGKILEEVLGNVSFISV</sequence>
<accession>A0A6M3IIA8</accession>
<dbReference type="AlphaFoldDB" id="A0A6M3IIA8"/>
<gene>
    <name evidence="1" type="ORF">MM415B01704_0012</name>
</gene>
<name>A0A6M3IIA8_9ZZZZ</name>
<protein>
    <submittedName>
        <fullName evidence="1">Uncharacterized protein</fullName>
    </submittedName>
</protein>
<reference evidence="1" key="1">
    <citation type="submission" date="2020-03" db="EMBL/GenBank/DDBJ databases">
        <title>The deep terrestrial virosphere.</title>
        <authorList>
            <person name="Holmfeldt K."/>
            <person name="Nilsson E."/>
            <person name="Simone D."/>
            <person name="Lopez-Fernandez M."/>
            <person name="Wu X."/>
            <person name="de Brujin I."/>
            <person name="Lundin D."/>
            <person name="Andersson A."/>
            <person name="Bertilsson S."/>
            <person name="Dopson M."/>
        </authorList>
    </citation>
    <scope>NUCLEOTIDE SEQUENCE</scope>
    <source>
        <strain evidence="1">MM415B01704</strain>
    </source>
</reference>
<dbReference type="EMBL" id="MT141256">
    <property type="protein sequence ID" value="QJA57144.1"/>
    <property type="molecule type" value="Genomic_DNA"/>
</dbReference>
<proteinExistence type="predicted"/>
<evidence type="ECO:0000313" key="1">
    <source>
        <dbReference type="EMBL" id="QJA57144.1"/>
    </source>
</evidence>
<organism evidence="1">
    <name type="scientific">viral metagenome</name>
    <dbReference type="NCBI Taxonomy" id="1070528"/>
    <lineage>
        <taxon>unclassified sequences</taxon>
        <taxon>metagenomes</taxon>
        <taxon>organismal metagenomes</taxon>
    </lineage>
</organism>